<accession>A0ABS5ITS3</accession>
<dbReference type="Proteomes" id="UP000676386">
    <property type="component" value="Unassembled WGS sequence"/>
</dbReference>
<comment type="caution">
    <text evidence="1">The sequence shown here is derived from an EMBL/GenBank/DDBJ whole genome shotgun (WGS) entry which is preliminary data.</text>
</comment>
<dbReference type="EMBL" id="JAGTXB010000001">
    <property type="protein sequence ID" value="MBS0026278.1"/>
    <property type="molecule type" value="Genomic_DNA"/>
</dbReference>
<proteinExistence type="predicted"/>
<sequence>MRNNHAGTVLIICKKYTENGKRIRWQSSGELSIQSGKSIIMNGKQHGIKFEKNNLLSN</sequence>
<keyword evidence="2" id="KW-1185">Reference proteome</keyword>
<dbReference type="RefSeq" id="WP_211971400.1">
    <property type="nucleotide sequence ID" value="NZ_CBFHAM010000005.1"/>
</dbReference>
<reference evidence="1 2" key="1">
    <citation type="submission" date="2021-04" db="EMBL/GenBank/DDBJ databases">
        <title>Chitinophaga sp. nov., isolated from the rhizosphere soil.</title>
        <authorList>
            <person name="He S."/>
        </authorList>
    </citation>
    <scope>NUCLEOTIDE SEQUENCE [LARGE SCALE GENOMIC DNA]</scope>
    <source>
        <strain evidence="1 2">2R12</strain>
    </source>
</reference>
<gene>
    <name evidence="1" type="ORF">KE626_03035</name>
</gene>
<evidence type="ECO:0000313" key="2">
    <source>
        <dbReference type="Proteomes" id="UP000676386"/>
    </source>
</evidence>
<protein>
    <submittedName>
        <fullName evidence="1">Uncharacterized protein</fullName>
    </submittedName>
</protein>
<organism evidence="1 2">
    <name type="scientific">Chitinophaga hostae</name>
    <dbReference type="NCBI Taxonomy" id="2831022"/>
    <lineage>
        <taxon>Bacteria</taxon>
        <taxon>Pseudomonadati</taxon>
        <taxon>Bacteroidota</taxon>
        <taxon>Chitinophagia</taxon>
        <taxon>Chitinophagales</taxon>
        <taxon>Chitinophagaceae</taxon>
        <taxon>Chitinophaga</taxon>
    </lineage>
</organism>
<evidence type="ECO:0000313" key="1">
    <source>
        <dbReference type="EMBL" id="MBS0026278.1"/>
    </source>
</evidence>
<name>A0ABS5ITS3_9BACT</name>